<proteinExistence type="predicted"/>
<dbReference type="Proteomes" id="UP000663852">
    <property type="component" value="Unassembled WGS sequence"/>
</dbReference>
<organism evidence="1 2">
    <name type="scientific">Adineta ricciae</name>
    <name type="common">Rotifer</name>
    <dbReference type="NCBI Taxonomy" id="249248"/>
    <lineage>
        <taxon>Eukaryota</taxon>
        <taxon>Metazoa</taxon>
        <taxon>Spiralia</taxon>
        <taxon>Gnathifera</taxon>
        <taxon>Rotifera</taxon>
        <taxon>Eurotatoria</taxon>
        <taxon>Bdelloidea</taxon>
        <taxon>Adinetida</taxon>
        <taxon>Adinetidae</taxon>
        <taxon>Adineta</taxon>
    </lineage>
</organism>
<evidence type="ECO:0000313" key="1">
    <source>
        <dbReference type="EMBL" id="CAF1038533.1"/>
    </source>
</evidence>
<name>A0A814JPC9_ADIRI</name>
<gene>
    <name evidence="1" type="ORF">EDS130_LOCUS16798</name>
</gene>
<accession>A0A814JPC9</accession>
<protein>
    <submittedName>
        <fullName evidence="1">Uncharacterized protein</fullName>
    </submittedName>
</protein>
<dbReference type="AlphaFoldDB" id="A0A814JPC9"/>
<reference evidence="1" key="1">
    <citation type="submission" date="2021-02" db="EMBL/GenBank/DDBJ databases">
        <authorList>
            <person name="Nowell W R."/>
        </authorList>
    </citation>
    <scope>NUCLEOTIDE SEQUENCE</scope>
</reference>
<evidence type="ECO:0000313" key="2">
    <source>
        <dbReference type="Proteomes" id="UP000663852"/>
    </source>
</evidence>
<dbReference type="EMBL" id="CAJNOJ010000074">
    <property type="protein sequence ID" value="CAF1038533.1"/>
    <property type="molecule type" value="Genomic_DNA"/>
</dbReference>
<sequence>MAEDQVTNTDDQVSALAKFYPSLTVNFMKQSITMNKQKSIDLPMIFVHLSTSRREVTLVVEIQTTEKMNEDLNKAMFVFD</sequence>
<comment type="caution">
    <text evidence="1">The sequence shown here is derived from an EMBL/GenBank/DDBJ whole genome shotgun (WGS) entry which is preliminary data.</text>
</comment>